<reference evidence="2 3" key="1">
    <citation type="submission" date="2019-06" db="EMBL/GenBank/DDBJ databases">
        <title>Complete genome sequence of Antarcticibacterium flavum KCTC 52984T from an Antarctic marine sediment.</title>
        <authorList>
            <person name="Lee Y.M."/>
            <person name="Shin S.C."/>
        </authorList>
    </citation>
    <scope>NUCLEOTIDE SEQUENCE [LARGE SCALE GENOMIC DNA]</scope>
    <source>
        <strain evidence="2 3">KCTC 52984</strain>
    </source>
</reference>
<keyword evidence="3" id="KW-1185">Reference proteome</keyword>
<dbReference type="Proteomes" id="UP000309016">
    <property type="component" value="Chromosome"/>
</dbReference>
<dbReference type="EMBL" id="CP040812">
    <property type="protein sequence ID" value="QCY71402.1"/>
    <property type="molecule type" value="Genomic_DNA"/>
</dbReference>
<evidence type="ECO:0000313" key="3">
    <source>
        <dbReference type="Proteomes" id="UP000309016"/>
    </source>
</evidence>
<protein>
    <submittedName>
        <fullName evidence="2">Uncharacterized protein</fullName>
    </submittedName>
</protein>
<name>A0A5B7X9D1_9FLAO</name>
<organism evidence="2 3">
    <name type="scientific">Antarcticibacterium flavum</name>
    <dbReference type="NCBI Taxonomy" id="2058175"/>
    <lineage>
        <taxon>Bacteria</taxon>
        <taxon>Pseudomonadati</taxon>
        <taxon>Bacteroidota</taxon>
        <taxon>Flavobacteriia</taxon>
        <taxon>Flavobacteriales</taxon>
        <taxon>Flavobacteriaceae</taxon>
        <taxon>Antarcticibacterium</taxon>
    </lineage>
</organism>
<feature type="compositionally biased region" description="Basic and acidic residues" evidence="1">
    <location>
        <begin position="64"/>
        <end position="80"/>
    </location>
</feature>
<evidence type="ECO:0000313" key="2">
    <source>
        <dbReference type="EMBL" id="QCY71402.1"/>
    </source>
</evidence>
<dbReference type="KEGG" id="afla:FHG64_08585"/>
<dbReference type="NCBIfam" id="NF041200">
    <property type="entry name" value="mob_BfmA_Nterm"/>
    <property type="match status" value="1"/>
</dbReference>
<dbReference type="OrthoDB" id="1441069at2"/>
<accession>A0A5B7X9D1</accession>
<proteinExistence type="predicted"/>
<dbReference type="InterPro" id="IPR048012">
    <property type="entry name" value="BfmA-like_N"/>
</dbReference>
<evidence type="ECO:0000256" key="1">
    <source>
        <dbReference type="SAM" id="MobiDB-lite"/>
    </source>
</evidence>
<sequence length="86" mass="10003">MLDFFLYNEISPKEKIGPTAKTIEKLINKRINAVIAIIKEIEKTQTKPTIGILQALLEQEEPKKKPLLVEKKRPSGDRPNYRKFNR</sequence>
<dbReference type="AlphaFoldDB" id="A0A5B7X9D1"/>
<gene>
    <name evidence="2" type="ORF">FHG64_08585</name>
</gene>
<feature type="region of interest" description="Disordered" evidence="1">
    <location>
        <begin position="64"/>
        <end position="86"/>
    </location>
</feature>